<dbReference type="EMBL" id="JANBPW010006371">
    <property type="protein sequence ID" value="KAJ1930709.1"/>
    <property type="molecule type" value="Genomic_DNA"/>
</dbReference>
<dbReference type="Proteomes" id="UP001150603">
    <property type="component" value="Unassembled WGS sequence"/>
</dbReference>
<protein>
    <submittedName>
        <fullName evidence="1">Uncharacterized protein</fullName>
    </submittedName>
</protein>
<gene>
    <name evidence="1" type="ORF">FBU59_006950</name>
</gene>
<keyword evidence="2" id="KW-1185">Reference proteome</keyword>
<sequence>MSAYWNGRYSSGPVWVEYTAQLLGYTLADDAYGGATTNNQFVYAQGKNGAIKSVKDAITDYLGNNTRETAAQRAGHYVLADSGGNDVFYSLDKLASGAITPSDFASNLISYVYTNVATLLDAGFRKIIIADIQPVGIMPITTDMGITDLGNTLETAIVSAHKTALASLKTKYGSAASNVRVFDLAAATRIAYDYQLTNAMAIYQQAEYCITTDSEGDSVWCSDVDNRFFIDQFHMTAKPQNLLGAVLYSWIKNPYWALGVNNFLTLVKNFNIASVNGTNNIVSRR</sequence>
<evidence type="ECO:0000313" key="2">
    <source>
        <dbReference type="Proteomes" id="UP001150603"/>
    </source>
</evidence>
<proteinExistence type="predicted"/>
<evidence type="ECO:0000313" key="1">
    <source>
        <dbReference type="EMBL" id="KAJ1930709.1"/>
    </source>
</evidence>
<comment type="caution">
    <text evidence="1">The sequence shown here is derived from an EMBL/GenBank/DDBJ whole genome shotgun (WGS) entry which is preliminary data.</text>
</comment>
<organism evidence="1 2">
    <name type="scientific">Linderina macrospora</name>
    <dbReference type="NCBI Taxonomy" id="4868"/>
    <lineage>
        <taxon>Eukaryota</taxon>
        <taxon>Fungi</taxon>
        <taxon>Fungi incertae sedis</taxon>
        <taxon>Zoopagomycota</taxon>
        <taxon>Kickxellomycotina</taxon>
        <taxon>Kickxellomycetes</taxon>
        <taxon>Kickxellales</taxon>
        <taxon>Kickxellaceae</taxon>
        <taxon>Linderina</taxon>
    </lineage>
</organism>
<reference evidence="1" key="1">
    <citation type="submission" date="2022-07" db="EMBL/GenBank/DDBJ databases">
        <title>Phylogenomic reconstructions and comparative analyses of Kickxellomycotina fungi.</title>
        <authorList>
            <person name="Reynolds N.K."/>
            <person name="Stajich J.E."/>
            <person name="Barry K."/>
            <person name="Grigoriev I.V."/>
            <person name="Crous P."/>
            <person name="Smith M.E."/>
        </authorList>
    </citation>
    <scope>NUCLEOTIDE SEQUENCE</scope>
    <source>
        <strain evidence="1">NRRL 5244</strain>
    </source>
</reference>
<name>A0ACC1IYE5_9FUNG</name>
<accession>A0ACC1IYE5</accession>